<evidence type="ECO:0000256" key="1">
    <source>
        <dbReference type="ARBA" id="ARBA00022737"/>
    </source>
</evidence>
<dbReference type="PROSITE" id="PS50005">
    <property type="entry name" value="TPR"/>
    <property type="match status" value="4"/>
</dbReference>
<dbReference type="OrthoDB" id="421075at2759"/>
<feature type="repeat" description="TPR" evidence="3">
    <location>
        <begin position="698"/>
        <end position="731"/>
    </location>
</feature>
<dbReference type="EMBL" id="KN880438">
    <property type="protein sequence ID" value="KIY73049.1"/>
    <property type="molecule type" value="Genomic_DNA"/>
</dbReference>
<gene>
    <name evidence="4" type="ORF">CYLTODRAFT_440128</name>
</gene>
<feature type="repeat" description="TPR" evidence="3">
    <location>
        <begin position="39"/>
        <end position="72"/>
    </location>
</feature>
<dbReference type="InterPro" id="IPR040962">
    <property type="entry name" value="TPR_22"/>
</dbReference>
<keyword evidence="2 3" id="KW-0802">TPR repeat</keyword>
<dbReference type="InterPro" id="IPR039226">
    <property type="entry name" value="Ski3/TTC37"/>
</dbReference>
<dbReference type="Pfam" id="PF13432">
    <property type="entry name" value="TPR_16"/>
    <property type="match status" value="4"/>
</dbReference>
<reference evidence="4 5" key="1">
    <citation type="journal article" date="2015" name="Fungal Genet. Biol.">
        <title>Evolution of novel wood decay mechanisms in Agaricales revealed by the genome sequences of Fistulina hepatica and Cylindrobasidium torrendii.</title>
        <authorList>
            <person name="Floudas D."/>
            <person name="Held B.W."/>
            <person name="Riley R."/>
            <person name="Nagy L.G."/>
            <person name="Koehler G."/>
            <person name="Ransdell A.S."/>
            <person name="Younus H."/>
            <person name="Chow J."/>
            <person name="Chiniquy J."/>
            <person name="Lipzen A."/>
            <person name="Tritt A."/>
            <person name="Sun H."/>
            <person name="Haridas S."/>
            <person name="LaButti K."/>
            <person name="Ohm R.A."/>
            <person name="Kues U."/>
            <person name="Blanchette R.A."/>
            <person name="Grigoriev I.V."/>
            <person name="Minto R.E."/>
            <person name="Hibbett D.S."/>
        </authorList>
    </citation>
    <scope>NUCLEOTIDE SEQUENCE [LARGE SCALE GENOMIC DNA]</scope>
    <source>
        <strain evidence="4 5">FP15055 ss-10</strain>
    </source>
</reference>
<dbReference type="PANTHER" id="PTHR15704">
    <property type="entry name" value="SUPERKILLER 3 PROTEIN-RELATED"/>
    <property type="match status" value="1"/>
</dbReference>
<accession>A0A0D7BS98</accession>
<keyword evidence="5" id="KW-1185">Reference proteome</keyword>
<dbReference type="InterPro" id="IPR011990">
    <property type="entry name" value="TPR-like_helical_dom_sf"/>
</dbReference>
<dbReference type="GO" id="GO:0006401">
    <property type="term" value="P:RNA catabolic process"/>
    <property type="evidence" value="ECO:0007669"/>
    <property type="project" value="InterPro"/>
</dbReference>
<evidence type="ECO:0000313" key="5">
    <source>
        <dbReference type="Proteomes" id="UP000054007"/>
    </source>
</evidence>
<feature type="repeat" description="TPR" evidence="3">
    <location>
        <begin position="979"/>
        <end position="1012"/>
    </location>
</feature>
<dbReference type="STRING" id="1314674.A0A0D7BS98"/>
<dbReference type="GO" id="GO:0055087">
    <property type="term" value="C:Ski complex"/>
    <property type="evidence" value="ECO:0007669"/>
    <property type="project" value="InterPro"/>
</dbReference>
<dbReference type="SUPFAM" id="SSF48452">
    <property type="entry name" value="TPR-like"/>
    <property type="match status" value="3"/>
</dbReference>
<dbReference type="Pfam" id="PF13181">
    <property type="entry name" value="TPR_8"/>
    <property type="match status" value="2"/>
</dbReference>
<name>A0A0D7BS98_9AGAR</name>
<protein>
    <submittedName>
        <fullName evidence="4">Superkiller protein 3</fullName>
    </submittedName>
</protein>
<dbReference type="Gene3D" id="1.25.40.10">
    <property type="entry name" value="Tetratricopeptide repeat domain"/>
    <property type="match status" value="5"/>
</dbReference>
<dbReference type="SMART" id="SM00028">
    <property type="entry name" value="TPR"/>
    <property type="match status" value="9"/>
</dbReference>
<dbReference type="Pfam" id="PF18833">
    <property type="entry name" value="TPR_22"/>
    <property type="match status" value="1"/>
</dbReference>
<evidence type="ECO:0000256" key="3">
    <source>
        <dbReference type="PROSITE-ProRule" id="PRU00339"/>
    </source>
</evidence>
<dbReference type="InterPro" id="IPR019734">
    <property type="entry name" value="TPR_rpt"/>
</dbReference>
<dbReference type="PANTHER" id="PTHR15704:SF7">
    <property type="entry name" value="SUPERKILLER COMPLEX PROTEIN 3"/>
    <property type="match status" value="1"/>
</dbReference>
<sequence>MAAIVKSRLKTARDALSKKDYITARDSAVVVLEFEPNNYNANVFLGLASIELGDKEKSEQAYLRAIESNPSQALGWQGLSRLYERTEQWRKYDDTLLKVMDLATDPIKCAENLQKLLKLRQERGSRAQIVDGLALLLPGSRYYDLLSTLPPPDPTNPTSSTVYDVQVVIQNTLPVIEEIVSIIEREEGEGLKREVDRRRTRLGASGPEQLKKDVGIEIWSKSKLPLLYNEITNHPRTSEEVRRQTENKLLDFKKNYLFALPPTSPEKKRLFTEVEEIVNGVVLLKLPNELAWMLFFDTKDTDTVEGYDYSTLRLFVELFPSHYLADMIRGYFMYYNIPLQLEGEEEKADDAPDTVEDPDIGLDMMLDAQSRSSDSVLATRMLADAYLREIDYANAIKIAEHGASLIRRVESDCGKSLARSQLGFQVSLGTALVHLFPPKHHSRALPIIDEVLKAAPDNVHALMARAYIMQEAKNWQEAAELFEQVAATHEDDPSNGILAKEEAAWCKAQLGERVYAVSVLKEVFEYMDTLADFGSEIARCLWRIGVCLWDMGGEPRTEAYGNWIKALKYDAMYAPAFTSLGKYYEEQANPADPVRASKCFQKAFELDSREVYAAHRLAVGFAEEREWDLVEVVARRTIEGEGGLDAGLDAAAKTSASMFTPMNTWAWKALGAVEIVRGHYPQAIQAFQVALRAEPDDQLSWLRLGEAYSKAGRQAAALKALTRAHELQPDGWMASYLIADVRRQVGQYDEAVNILKDILAARPLELGVSVLLAQTHLDLGKSELANGFIARAETTFLEALKTSIAIVDDSAGFRGVVWKVAADALYNLASRPTFADESAVRTILDPLLASLTSNNGDRLAGLNILPNLNAETLTGSTVLQCAILAYDLRLSVSSSSPQALGSAWYDLSTALRTYAETQTDEQIRTALHVKSIALLTSALKQCPGNEELWVALANAYFISQPKSAQHAFIRALEIDAKNASIWANLGLLYLYHSDLDLANEALLRAQTIDPDNTLAWVGQALVAASNGHDRDARALLEHAVGLLSSVPFADMEYSNRVFAVYRSSPSTSSKLTLLPALPLMSRFLTRQPTSVAGLHLFSLINEAIGHLKVAQDLLSQATAILEAAYEETESAEIERQYVMAQANMGRIQLSMGDFEAACECFETVSGLLAEETDGEATVLKVESHFLTAMGKFRQGVDIGEVLASFEEAMSAAGDDSRLAGHVSVLQAKIMWASGDNALRDQAKEMLLERLATDEGNLTVINSLAAMGILTDDESLVDAALSEILSLPREQRAEADPDKEVDYLLIKHHQALGDYNSVYSLAQHALFAEPSNAEARVVLASLKMVQGSQANALPILTGSSTASIDTDSKVITLRAVARAGQDARASLREAQRAVMLAPWDGNRWLALAYAKAGTAK</sequence>
<organism evidence="4 5">
    <name type="scientific">Cylindrobasidium torrendii FP15055 ss-10</name>
    <dbReference type="NCBI Taxonomy" id="1314674"/>
    <lineage>
        <taxon>Eukaryota</taxon>
        <taxon>Fungi</taxon>
        <taxon>Dikarya</taxon>
        <taxon>Basidiomycota</taxon>
        <taxon>Agaricomycotina</taxon>
        <taxon>Agaricomycetes</taxon>
        <taxon>Agaricomycetidae</taxon>
        <taxon>Agaricales</taxon>
        <taxon>Marasmiineae</taxon>
        <taxon>Physalacriaceae</taxon>
        <taxon>Cylindrobasidium</taxon>
    </lineage>
</organism>
<feature type="repeat" description="TPR" evidence="3">
    <location>
        <begin position="664"/>
        <end position="697"/>
    </location>
</feature>
<evidence type="ECO:0000313" key="4">
    <source>
        <dbReference type="EMBL" id="KIY73049.1"/>
    </source>
</evidence>
<proteinExistence type="predicted"/>
<evidence type="ECO:0000256" key="2">
    <source>
        <dbReference type="ARBA" id="ARBA00022803"/>
    </source>
</evidence>
<keyword evidence="1" id="KW-0677">Repeat</keyword>
<dbReference type="Proteomes" id="UP000054007">
    <property type="component" value="Unassembled WGS sequence"/>
</dbReference>